<name>A0A8D9MJK1_BRACM</name>
<dbReference type="PANTHER" id="PTHR34564:SF10">
    <property type="entry name" value="HYALURONAN MEDIATED MOTILITY RECEPTOR-LIKE PROTEIN"/>
    <property type="match status" value="1"/>
</dbReference>
<evidence type="ECO:0000313" key="2">
    <source>
        <dbReference type="EMBL" id="CAG7911875.1"/>
    </source>
</evidence>
<evidence type="ECO:0008006" key="4">
    <source>
        <dbReference type="Google" id="ProtNLM"/>
    </source>
</evidence>
<accession>A0A8D9MJK1</accession>
<reference evidence="2 3" key="1">
    <citation type="submission" date="2021-07" db="EMBL/GenBank/DDBJ databases">
        <authorList>
            <consortium name="Genoscope - CEA"/>
            <person name="William W."/>
        </authorList>
    </citation>
    <scope>NUCLEOTIDE SEQUENCE [LARGE SCALE GENOMIC DNA]</scope>
</reference>
<proteinExistence type="predicted"/>
<dbReference type="Proteomes" id="UP000694005">
    <property type="component" value="Chromosome A10"/>
</dbReference>
<evidence type="ECO:0000313" key="3">
    <source>
        <dbReference type="Proteomes" id="UP000694005"/>
    </source>
</evidence>
<feature type="compositionally biased region" description="Basic and acidic residues" evidence="1">
    <location>
        <begin position="51"/>
        <end position="65"/>
    </location>
</feature>
<organism evidence="2 3">
    <name type="scientific">Brassica campestris</name>
    <name type="common">Field mustard</name>
    <dbReference type="NCBI Taxonomy" id="3711"/>
    <lineage>
        <taxon>Eukaryota</taxon>
        <taxon>Viridiplantae</taxon>
        <taxon>Streptophyta</taxon>
        <taxon>Embryophyta</taxon>
        <taxon>Tracheophyta</taxon>
        <taxon>Spermatophyta</taxon>
        <taxon>Magnoliopsida</taxon>
        <taxon>eudicotyledons</taxon>
        <taxon>Gunneridae</taxon>
        <taxon>Pentapetalae</taxon>
        <taxon>rosids</taxon>
        <taxon>malvids</taxon>
        <taxon>Brassicales</taxon>
        <taxon>Brassicaceae</taxon>
        <taxon>Brassiceae</taxon>
        <taxon>Brassica</taxon>
    </lineage>
</organism>
<dbReference type="Gramene" id="A10p31210.2_BraZ1">
    <property type="protein sequence ID" value="A10p31210.2_BraZ1.CDS"/>
    <property type="gene ID" value="A10g31210.2_BraZ1"/>
</dbReference>
<dbReference type="PANTHER" id="PTHR34564">
    <property type="entry name" value="PEPTIDYL-PROLYL CIS-TRANS ISOMERASE G"/>
    <property type="match status" value="1"/>
</dbReference>
<gene>
    <name evidence="2" type="ORF">BRAPAZ1V2_A10P31210.2</name>
</gene>
<dbReference type="AlphaFoldDB" id="A0A8D9MJK1"/>
<feature type="region of interest" description="Disordered" evidence="1">
    <location>
        <begin position="51"/>
        <end position="74"/>
    </location>
</feature>
<protein>
    <recommendedName>
        <fullName evidence="4">RNase H type-1 domain-containing protein</fullName>
    </recommendedName>
</protein>
<sequence length="157" mass="18508">MDNVRNFDVHANDNPVKYNDLSKYSLLFPNEQLETEIEASRSLIQSDKQHHIPHGKESVQEKKILSQENNTQRFNEQVQDPRRQLDRYWVQCRNENQVELTELVTELDQLPLKGLAMREAIRKSKELGIRRVRCESDSSQLIKALNSYLLSLWRFVG</sequence>
<evidence type="ECO:0000256" key="1">
    <source>
        <dbReference type="SAM" id="MobiDB-lite"/>
    </source>
</evidence>
<dbReference type="EMBL" id="LS974626">
    <property type="protein sequence ID" value="CAG7911875.1"/>
    <property type="molecule type" value="Genomic_DNA"/>
</dbReference>